<evidence type="ECO:0000259" key="6">
    <source>
        <dbReference type="PROSITE" id="PS50893"/>
    </source>
</evidence>
<dbReference type="SUPFAM" id="SSF52540">
    <property type="entry name" value="P-loop containing nucleoside triphosphate hydrolases"/>
    <property type="match status" value="1"/>
</dbReference>
<keyword evidence="2" id="KW-0813">Transport</keyword>
<dbReference type="RefSeq" id="WP_211912117.1">
    <property type="nucleotide sequence ID" value="NZ_CP036498.1"/>
</dbReference>
<evidence type="ECO:0000256" key="3">
    <source>
        <dbReference type="ARBA" id="ARBA00022741"/>
    </source>
</evidence>
<feature type="domain" description="ABC transporter" evidence="6">
    <location>
        <begin position="20"/>
        <end position="249"/>
    </location>
</feature>
<gene>
    <name evidence="7" type="ORF">RPMA_06835</name>
</gene>
<organism evidence="7 8">
    <name type="scientific">Tardiphaga alba</name>
    <dbReference type="NCBI Taxonomy" id="340268"/>
    <lineage>
        <taxon>Bacteria</taxon>
        <taxon>Pseudomonadati</taxon>
        <taxon>Pseudomonadota</taxon>
        <taxon>Alphaproteobacteria</taxon>
        <taxon>Hyphomicrobiales</taxon>
        <taxon>Nitrobacteraceae</taxon>
        <taxon>Tardiphaga</taxon>
    </lineage>
</organism>
<dbReference type="InterPro" id="IPR017871">
    <property type="entry name" value="ABC_transporter-like_CS"/>
</dbReference>
<keyword evidence="8" id="KW-1185">Reference proteome</keyword>
<keyword evidence="4 7" id="KW-0067">ATP-binding</keyword>
<dbReference type="GO" id="GO:0005524">
    <property type="term" value="F:ATP binding"/>
    <property type="evidence" value="ECO:0007669"/>
    <property type="project" value="UniProtKB-KW"/>
</dbReference>
<dbReference type="InterPro" id="IPR050166">
    <property type="entry name" value="ABC_transporter_ATP-bind"/>
</dbReference>
<evidence type="ECO:0000256" key="5">
    <source>
        <dbReference type="ARBA" id="ARBA00024722"/>
    </source>
</evidence>
<dbReference type="Pfam" id="PF00005">
    <property type="entry name" value="ABC_tran"/>
    <property type="match status" value="1"/>
</dbReference>
<dbReference type="EMBL" id="CP036498">
    <property type="protein sequence ID" value="QUS38580.1"/>
    <property type="molecule type" value="Genomic_DNA"/>
</dbReference>
<dbReference type="PROSITE" id="PS00211">
    <property type="entry name" value="ABC_TRANSPORTER_1"/>
    <property type="match status" value="1"/>
</dbReference>
<dbReference type="Gene3D" id="3.40.50.300">
    <property type="entry name" value="P-loop containing nucleotide triphosphate hydrolases"/>
    <property type="match status" value="1"/>
</dbReference>
<keyword evidence="3" id="KW-0547">Nucleotide-binding</keyword>
<sequence>MTIAAVRTTTAPVTGEKAQIAFSNVTLDLGGKRIIEDLSFDVKPSEFLCVIGASGCGKTTALRLAAGLYQPTSGQVNFDGAVMREPRRDVAIVFQDYGKALLPWRTAAGNVSLALETIGMPAAQRPARIDALLKKVGLPNHAGKYPAEMSGGMQQRLQIARCLAQEPKALLMDEPFGALDAMTRQGLQDEVLTLLESSKATVIFVTHDLEEAIYLGDRVIGLLPHPGRIGIELPIDLPRPRDQLTTRENPEFLRLRRELFDFIKASES</sequence>
<dbReference type="CDD" id="cd03293">
    <property type="entry name" value="ABC_NrtD_SsuB_transporters"/>
    <property type="match status" value="1"/>
</dbReference>
<comment type="function">
    <text evidence="5">Involved in beta-(1--&gt;2)glucan export. Transmembrane domains (TMD) form a pore in the inner membrane and the ATP-binding domain (NBD) is responsible for energy generation.</text>
</comment>
<name>A0ABX8A8G9_9BRAD</name>
<evidence type="ECO:0000256" key="4">
    <source>
        <dbReference type="ARBA" id="ARBA00022840"/>
    </source>
</evidence>
<dbReference type="InterPro" id="IPR003593">
    <property type="entry name" value="AAA+_ATPase"/>
</dbReference>
<protein>
    <submittedName>
        <fullName evidence="7">ABC transporter ATP-binding protein</fullName>
    </submittedName>
</protein>
<dbReference type="PROSITE" id="PS50893">
    <property type="entry name" value="ABC_TRANSPORTER_2"/>
    <property type="match status" value="1"/>
</dbReference>
<accession>A0ABX8A8G9</accession>
<evidence type="ECO:0000256" key="2">
    <source>
        <dbReference type="ARBA" id="ARBA00022448"/>
    </source>
</evidence>
<dbReference type="SMART" id="SM00382">
    <property type="entry name" value="AAA"/>
    <property type="match status" value="1"/>
</dbReference>
<evidence type="ECO:0000313" key="8">
    <source>
        <dbReference type="Proteomes" id="UP000682843"/>
    </source>
</evidence>
<dbReference type="Proteomes" id="UP000682843">
    <property type="component" value="Chromosome"/>
</dbReference>
<evidence type="ECO:0000256" key="1">
    <source>
        <dbReference type="ARBA" id="ARBA00005417"/>
    </source>
</evidence>
<evidence type="ECO:0000313" key="7">
    <source>
        <dbReference type="EMBL" id="QUS38580.1"/>
    </source>
</evidence>
<comment type="similarity">
    <text evidence="1">Belongs to the ABC transporter superfamily.</text>
</comment>
<dbReference type="PANTHER" id="PTHR42788:SF13">
    <property type="entry name" value="ALIPHATIC SULFONATES IMPORT ATP-BINDING PROTEIN SSUB"/>
    <property type="match status" value="1"/>
</dbReference>
<dbReference type="InterPro" id="IPR027417">
    <property type="entry name" value="P-loop_NTPase"/>
</dbReference>
<reference evidence="7 8" key="1">
    <citation type="submission" date="2019-02" db="EMBL/GenBank/DDBJ databases">
        <title>Emended description of the genus Rhodopseudomonas and description of Rhodopseudomonas albus sp. nov., a non-phototrophic, heavy-metal-tolerant bacterium isolated from garden soil.</title>
        <authorList>
            <person name="Bao Z."/>
            <person name="Cao W.W."/>
            <person name="Sato Y."/>
            <person name="Nishizawa T."/>
            <person name="Zhao J."/>
            <person name="Guo Y."/>
            <person name="Ohta H."/>
        </authorList>
    </citation>
    <scope>NUCLEOTIDE SEQUENCE [LARGE SCALE GENOMIC DNA]</scope>
    <source>
        <strain evidence="7 8">SK50-23</strain>
    </source>
</reference>
<dbReference type="InterPro" id="IPR003439">
    <property type="entry name" value="ABC_transporter-like_ATP-bd"/>
</dbReference>
<dbReference type="PANTHER" id="PTHR42788">
    <property type="entry name" value="TAURINE IMPORT ATP-BINDING PROTEIN-RELATED"/>
    <property type="match status" value="1"/>
</dbReference>
<proteinExistence type="inferred from homology"/>